<accession>A0A0N7M166</accession>
<dbReference type="GO" id="GO:0015074">
    <property type="term" value="P:DNA integration"/>
    <property type="evidence" value="ECO:0007669"/>
    <property type="project" value="UniProtKB-KW"/>
</dbReference>
<keyword evidence="3" id="KW-0238">DNA-binding</keyword>
<proteinExistence type="inferred from homology"/>
<dbReference type="InterPro" id="IPR011010">
    <property type="entry name" value="DNA_brk_join_enz"/>
</dbReference>
<dbReference type="OrthoDB" id="7222937at2"/>
<feature type="domain" description="Tyr recombinase" evidence="5">
    <location>
        <begin position="205"/>
        <end position="393"/>
    </location>
</feature>
<dbReference type="RefSeq" id="WP_058249303.1">
    <property type="nucleotide sequence ID" value="NZ_CYSE01000013.1"/>
</dbReference>
<reference evidence="6 7" key="1">
    <citation type="submission" date="2015-09" db="EMBL/GenBank/DDBJ databases">
        <authorList>
            <consortium name="Swine Surveillance"/>
        </authorList>
    </citation>
    <scope>NUCLEOTIDE SEQUENCE [LARGE SCALE GENOMIC DNA]</scope>
    <source>
        <strain evidence="6 7">CECT 7648</strain>
    </source>
</reference>
<protein>
    <submittedName>
        <fullName evidence="6">Site-specific recombinase XerD</fullName>
    </submittedName>
</protein>
<dbReference type="Pfam" id="PF00589">
    <property type="entry name" value="Phage_integrase"/>
    <property type="match status" value="1"/>
</dbReference>
<keyword evidence="2" id="KW-0229">DNA integration</keyword>
<dbReference type="InterPro" id="IPR013762">
    <property type="entry name" value="Integrase-like_cat_sf"/>
</dbReference>
<evidence type="ECO:0000256" key="4">
    <source>
        <dbReference type="ARBA" id="ARBA00023172"/>
    </source>
</evidence>
<evidence type="ECO:0000256" key="3">
    <source>
        <dbReference type="ARBA" id="ARBA00023125"/>
    </source>
</evidence>
<dbReference type="Gene3D" id="1.10.150.130">
    <property type="match status" value="1"/>
</dbReference>
<dbReference type="EMBL" id="CYSE01000013">
    <property type="protein sequence ID" value="CUH82409.1"/>
    <property type="molecule type" value="Genomic_DNA"/>
</dbReference>
<organism evidence="6 7">
    <name type="scientific">Tropicibacter naphthalenivorans</name>
    <dbReference type="NCBI Taxonomy" id="441103"/>
    <lineage>
        <taxon>Bacteria</taxon>
        <taxon>Pseudomonadati</taxon>
        <taxon>Pseudomonadota</taxon>
        <taxon>Alphaproteobacteria</taxon>
        <taxon>Rhodobacterales</taxon>
        <taxon>Roseobacteraceae</taxon>
        <taxon>Tropicibacter</taxon>
    </lineage>
</organism>
<evidence type="ECO:0000256" key="2">
    <source>
        <dbReference type="ARBA" id="ARBA00022908"/>
    </source>
</evidence>
<dbReference type="InterPro" id="IPR046668">
    <property type="entry name" value="DUF6538"/>
</dbReference>
<dbReference type="Proteomes" id="UP000054935">
    <property type="component" value="Unassembled WGS sequence"/>
</dbReference>
<gene>
    <name evidence="6" type="ORF">TRN7648_03949</name>
</gene>
<dbReference type="InterPro" id="IPR050808">
    <property type="entry name" value="Phage_Integrase"/>
</dbReference>
<dbReference type="Gene3D" id="1.10.443.10">
    <property type="entry name" value="Intergrase catalytic core"/>
    <property type="match status" value="1"/>
</dbReference>
<evidence type="ECO:0000313" key="7">
    <source>
        <dbReference type="Proteomes" id="UP000054935"/>
    </source>
</evidence>
<dbReference type="GO" id="GO:0003677">
    <property type="term" value="F:DNA binding"/>
    <property type="evidence" value="ECO:0007669"/>
    <property type="project" value="UniProtKB-KW"/>
</dbReference>
<dbReference type="Pfam" id="PF20172">
    <property type="entry name" value="DUF6538"/>
    <property type="match status" value="1"/>
</dbReference>
<dbReference type="STRING" id="441103.TRN7648_03949"/>
<comment type="similarity">
    <text evidence="1">Belongs to the 'phage' integrase family.</text>
</comment>
<name>A0A0N7M166_9RHOB</name>
<keyword evidence="4" id="KW-0233">DNA recombination</keyword>
<dbReference type="GO" id="GO:0006310">
    <property type="term" value="P:DNA recombination"/>
    <property type="evidence" value="ECO:0007669"/>
    <property type="project" value="UniProtKB-KW"/>
</dbReference>
<dbReference type="InterPro" id="IPR010998">
    <property type="entry name" value="Integrase_recombinase_N"/>
</dbReference>
<dbReference type="SUPFAM" id="SSF56349">
    <property type="entry name" value="DNA breaking-rejoining enzymes"/>
    <property type="match status" value="1"/>
</dbReference>
<dbReference type="PANTHER" id="PTHR30629">
    <property type="entry name" value="PROPHAGE INTEGRASE"/>
    <property type="match status" value="1"/>
</dbReference>
<dbReference type="PROSITE" id="PS51898">
    <property type="entry name" value="TYR_RECOMBINASE"/>
    <property type="match status" value="1"/>
</dbReference>
<evidence type="ECO:0000313" key="6">
    <source>
        <dbReference type="EMBL" id="CUH82409.1"/>
    </source>
</evidence>
<keyword evidence="7" id="KW-1185">Reference proteome</keyword>
<evidence type="ECO:0000259" key="5">
    <source>
        <dbReference type="PROSITE" id="PS51898"/>
    </source>
</evidence>
<evidence type="ECO:0000256" key="1">
    <source>
        <dbReference type="ARBA" id="ARBA00008857"/>
    </source>
</evidence>
<sequence length="400" mass="44527">MAETILPALTFVKDGVFCFSRRIPRALRDHYSNPRIAYSLRTKSHRIAESRARKAADQLDEYWYHLRSKVVDLPGKHMLRQQQATQATHAPAPQPPLSTSIKLSEAVGLYLRLKGKGRPVTFHRAAERSCGYVIDACGDKALDAYTKADANAFRDALVARGLAGSSMTRVFGTVRAVTNFAASEQGLSLINPFTGVYYDRDAGVTDRNAVSRDALLKVRKECRKRDDDLRWLVALVADTGMRLAEAAGMTRDDFVRDKNGGLVAKVRPHPWRRLKTKGSERDIPLEGEALWAAERILAQAETSAHAFPRYNKTSETNANAASAALNKWLKDVTAEKNTMHGFRHAMRDRLRAIECPADVVDQIGGWRTEGVGHGYGSGYPLEVLRKWMKEAARADMVYGS</sequence>
<dbReference type="PANTHER" id="PTHR30629:SF2">
    <property type="entry name" value="PROPHAGE INTEGRASE INTS-RELATED"/>
    <property type="match status" value="1"/>
</dbReference>
<dbReference type="InterPro" id="IPR002104">
    <property type="entry name" value="Integrase_catalytic"/>
</dbReference>
<dbReference type="AlphaFoldDB" id="A0A0N7M166"/>